<name>A0A0F8ZRN3_9ZZZZ</name>
<gene>
    <name evidence="1" type="ORF">LCGC14_2662090</name>
</gene>
<reference evidence="1" key="1">
    <citation type="journal article" date="2015" name="Nature">
        <title>Complex archaea that bridge the gap between prokaryotes and eukaryotes.</title>
        <authorList>
            <person name="Spang A."/>
            <person name="Saw J.H."/>
            <person name="Jorgensen S.L."/>
            <person name="Zaremba-Niedzwiedzka K."/>
            <person name="Martijn J."/>
            <person name="Lind A.E."/>
            <person name="van Eijk R."/>
            <person name="Schleper C."/>
            <person name="Guy L."/>
            <person name="Ettema T.J."/>
        </authorList>
    </citation>
    <scope>NUCLEOTIDE SEQUENCE</scope>
</reference>
<dbReference type="EMBL" id="LAZR01046453">
    <property type="protein sequence ID" value="KKK96507.1"/>
    <property type="molecule type" value="Genomic_DNA"/>
</dbReference>
<sequence>MERVDSDKFFAAAMQEPPKITIKINTLQAGILQSLLWQDHKPQMKPIFEQLRARELKMKRRARVSIEVLEGGLLGMTDRDGNRIVRDAFPWELKDW</sequence>
<organism evidence="1">
    <name type="scientific">marine sediment metagenome</name>
    <dbReference type="NCBI Taxonomy" id="412755"/>
    <lineage>
        <taxon>unclassified sequences</taxon>
        <taxon>metagenomes</taxon>
        <taxon>ecological metagenomes</taxon>
    </lineage>
</organism>
<proteinExistence type="predicted"/>
<comment type="caution">
    <text evidence="1">The sequence shown here is derived from an EMBL/GenBank/DDBJ whole genome shotgun (WGS) entry which is preliminary data.</text>
</comment>
<protein>
    <submittedName>
        <fullName evidence="1">Uncharacterized protein</fullName>
    </submittedName>
</protein>
<evidence type="ECO:0000313" key="1">
    <source>
        <dbReference type="EMBL" id="KKK96507.1"/>
    </source>
</evidence>
<accession>A0A0F8ZRN3</accession>
<dbReference type="AlphaFoldDB" id="A0A0F8ZRN3"/>